<name>A0A7W9T227_9BACT</name>
<dbReference type="EMBL" id="JACHGG010000002">
    <property type="protein sequence ID" value="MBB6059044.1"/>
    <property type="molecule type" value="Genomic_DNA"/>
</dbReference>
<evidence type="ECO:0000313" key="2">
    <source>
        <dbReference type="Proteomes" id="UP000532746"/>
    </source>
</evidence>
<sequence>MDSLPLELLGTLPDAHGNLLLELLHSPTHRVLYVRWFGNLTGQEVSYASQEVARILAELRYPLLLNDKSNATGDWSEAMDWVEYEVLPQVMDSGLRAIAYVFSPDMHNQLISLRFFERVRQYIPIQMFYDLPSAWQWLRRYHLPPNPAALEPDPA</sequence>
<protein>
    <recommendedName>
        <fullName evidence="3">STAS/SEC14 domain-containing protein</fullName>
    </recommendedName>
</protein>
<gene>
    <name evidence="1" type="ORF">HNQ93_001890</name>
</gene>
<keyword evidence="2" id="KW-1185">Reference proteome</keyword>
<dbReference type="Proteomes" id="UP000532746">
    <property type="component" value="Unassembled WGS sequence"/>
</dbReference>
<dbReference type="AlphaFoldDB" id="A0A7W9T227"/>
<dbReference type="RefSeq" id="WP_183402812.1">
    <property type="nucleotide sequence ID" value="NZ_JACHGG010000002.1"/>
</dbReference>
<accession>A0A7W9T227</accession>
<evidence type="ECO:0008006" key="3">
    <source>
        <dbReference type="Google" id="ProtNLM"/>
    </source>
</evidence>
<comment type="caution">
    <text evidence="1">The sequence shown here is derived from an EMBL/GenBank/DDBJ whole genome shotgun (WGS) entry which is preliminary data.</text>
</comment>
<evidence type="ECO:0000313" key="1">
    <source>
        <dbReference type="EMBL" id="MBB6059044.1"/>
    </source>
</evidence>
<reference evidence="1 2" key="1">
    <citation type="submission" date="2020-08" db="EMBL/GenBank/DDBJ databases">
        <title>Genomic Encyclopedia of Type Strains, Phase IV (KMG-IV): sequencing the most valuable type-strain genomes for metagenomic binning, comparative biology and taxonomic classification.</title>
        <authorList>
            <person name="Goeker M."/>
        </authorList>
    </citation>
    <scope>NUCLEOTIDE SEQUENCE [LARGE SCALE GENOMIC DNA]</scope>
    <source>
        <strain evidence="1 2">DSM 26718</strain>
    </source>
</reference>
<organism evidence="1 2">
    <name type="scientific">Hymenobacter luteus</name>
    <dbReference type="NCBI Taxonomy" id="1411122"/>
    <lineage>
        <taxon>Bacteria</taxon>
        <taxon>Pseudomonadati</taxon>
        <taxon>Bacteroidota</taxon>
        <taxon>Cytophagia</taxon>
        <taxon>Cytophagales</taxon>
        <taxon>Hymenobacteraceae</taxon>
        <taxon>Hymenobacter</taxon>
    </lineage>
</organism>
<proteinExistence type="predicted"/>